<evidence type="ECO:0000256" key="3">
    <source>
        <dbReference type="ARBA" id="ARBA00022475"/>
    </source>
</evidence>
<evidence type="ECO:0000256" key="6">
    <source>
        <dbReference type="ARBA" id="ARBA00023136"/>
    </source>
</evidence>
<dbReference type="InterPro" id="IPR003688">
    <property type="entry name" value="TraG/VirD4"/>
</dbReference>
<protein>
    <submittedName>
        <fullName evidence="9">TRAG family protein</fullName>
    </submittedName>
</protein>
<proteinExistence type="inferred from homology"/>
<dbReference type="RefSeq" id="WP_114641893.1">
    <property type="nucleotide sequence ID" value="NZ_JAACIO010000006.1"/>
</dbReference>
<dbReference type="PANTHER" id="PTHR37937:SF1">
    <property type="entry name" value="CONJUGATIVE TRANSFER: DNA TRANSPORT"/>
    <property type="match status" value="1"/>
</dbReference>
<keyword evidence="10" id="KW-1185">Reference proteome</keyword>
<dbReference type="InterPro" id="IPR027417">
    <property type="entry name" value="P-loop_NTPase"/>
</dbReference>
<organism evidence="9 10">
    <name type="scientific">Psychrilyobacter piezotolerans</name>
    <dbReference type="NCBI Taxonomy" id="2293438"/>
    <lineage>
        <taxon>Bacteria</taxon>
        <taxon>Fusobacteriati</taxon>
        <taxon>Fusobacteriota</taxon>
        <taxon>Fusobacteriia</taxon>
        <taxon>Fusobacteriales</taxon>
        <taxon>Fusobacteriaceae</taxon>
        <taxon>Psychrilyobacter</taxon>
    </lineage>
</organism>
<feature type="transmembrane region" description="Helical" evidence="7">
    <location>
        <begin position="48"/>
        <end position="65"/>
    </location>
</feature>
<sequence>MAIKKKKLSIAVILMTFISTLQFATQTYAKYTNYHRSLGNPLLVIRSIPVYHFYSFFIWGIKGFFKNTPIAFDRSINSIFLSALIGFIILILLNKSKKQLDSHGTARWGTKEDIKKADLYPDPKKIRNSLKKSGMWERYSKVLSDEELKRDGVVLGLDDKRNEILDTSVTHITLMAPTRSGKGVGVIIPTLLTWKHSTVVNDIKGENFQLTAAYREKVLGHKCFKFDPTNPYDSCRYNPLKEIRKGTVYEYQDSMVIAEIVCSVEKEDHWTISARKIFSGVLMHILYIEEEPTIGKVLKFLTDPSKDLQEKMEEIIETKHTDDSTLFENIYNDTTKVKMENEEGEIEEVAMKHTHPKASREAGDIISKPDKERESIMSSLISMLGVYADPIIDKNTSSSDFSIKDLMNDEVPLNLYLVTPPKAIKITAPVFRLIIAQIINGLTDEMDFSNGTENKGFKHRLLLLLDEFPALGKIPIIETALAYIAGYGMKALIITQDINQINRLYTKDNSILSNCHINMFFTPSKGDYETPKIISSALGTETIEYQTKSFKGFKYFSDWNHTEHIASRNLLTVGEVGTYDMDKSLILVTGEHPIQGTKVRYFKDPKYLKKIDKKILDKIVKEKEAAEQPTDL</sequence>
<reference evidence="9 10" key="1">
    <citation type="submission" date="2018-08" db="EMBL/GenBank/DDBJ databases">
        <title>Draft genome sequence of Psychrilyobacter sp. strain SD5 isolated from Black Sea water.</title>
        <authorList>
            <person name="Yadav S."/>
            <person name="Villanueva L."/>
            <person name="Damste J.S.S."/>
        </authorList>
    </citation>
    <scope>NUCLEOTIDE SEQUENCE [LARGE SCALE GENOMIC DNA]</scope>
    <source>
        <strain evidence="9 10">SD5</strain>
    </source>
</reference>
<dbReference type="Proteomes" id="UP000263486">
    <property type="component" value="Unassembled WGS sequence"/>
</dbReference>
<dbReference type="Gene3D" id="3.40.50.300">
    <property type="entry name" value="P-loop containing nucleotide triphosphate hydrolases"/>
    <property type="match status" value="1"/>
</dbReference>
<gene>
    <name evidence="9" type="ORF">DYH56_05645</name>
</gene>
<dbReference type="Pfam" id="PF02534">
    <property type="entry name" value="T4SS-DNA_transf"/>
    <property type="match status" value="1"/>
</dbReference>
<evidence type="ECO:0000313" key="9">
    <source>
        <dbReference type="EMBL" id="REI41897.1"/>
    </source>
</evidence>
<dbReference type="EMBL" id="QUAJ01000007">
    <property type="protein sequence ID" value="REI41897.1"/>
    <property type="molecule type" value="Genomic_DNA"/>
</dbReference>
<evidence type="ECO:0000256" key="1">
    <source>
        <dbReference type="ARBA" id="ARBA00004651"/>
    </source>
</evidence>
<evidence type="ECO:0000256" key="7">
    <source>
        <dbReference type="SAM" id="Phobius"/>
    </source>
</evidence>
<dbReference type="PANTHER" id="PTHR37937">
    <property type="entry name" value="CONJUGATIVE TRANSFER: DNA TRANSPORT"/>
    <property type="match status" value="1"/>
</dbReference>
<dbReference type="InterPro" id="IPR051539">
    <property type="entry name" value="T4SS-coupling_protein"/>
</dbReference>
<keyword evidence="5 7" id="KW-1133">Transmembrane helix</keyword>
<evidence type="ECO:0000256" key="8">
    <source>
        <dbReference type="SAM" id="SignalP"/>
    </source>
</evidence>
<name>A0ABX9KIB3_9FUSO</name>
<dbReference type="CDD" id="cd01127">
    <property type="entry name" value="TrwB_TraG_TraD_VirD4"/>
    <property type="match status" value="2"/>
</dbReference>
<comment type="similarity">
    <text evidence="2">Belongs to the VirD4/TraG family.</text>
</comment>
<dbReference type="SUPFAM" id="SSF52540">
    <property type="entry name" value="P-loop containing nucleoside triphosphate hydrolases"/>
    <property type="match status" value="1"/>
</dbReference>
<feature type="transmembrane region" description="Helical" evidence="7">
    <location>
        <begin position="77"/>
        <end position="93"/>
    </location>
</feature>
<keyword evidence="8" id="KW-0732">Signal</keyword>
<accession>A0ABX9KIB3</accession>
<comment type="caution">
    <text evidence="9">The sequence shown here is derived from an EMBL/GenBank/DDBJ whole genome shotgun (WGS) entry which is preliminary data.</text>
</comment>
<keyword evidence="6 7" id="KW-0472">Membrane</keyword>
<evidence type="ECO:0000256" key="2">
    <source>
        <dbReference type="ARBA" id="ARBA00008806"/>
    </source>
</evidence>
<feature type="chain" id="PRO_5045069716" evidence="8">
    <location>
        <begin position="24"/>
        <end position="632"/>
    </location>
</feature>
<evidence type="ECO:0000256" key="4">
    <source>
        <dbReference type="ARBA" id="ARBA00022692"/>
    </source>
</evidence>
<comment type="subcellular location">
    <subcellularLocation>
        <location evidence="1">Cell membrane</location>
        <topology evidence="1">Multi-pass membrane protein</topology>
    </subcellularLocation>
</comment>
<keyword evidence="3" id="KW-1003">Cell membrane</keyword>
<evidence type="ECO:0000313" key="10">
    <source>
        <dbReference type="Proteomes" id="UP000263486"/>
    </source>
</evidence>
<evidence type="ECO:0000256" key="5">
    <source>
        <dbReference type="ARBA" id="ARBA00022989"/>
    </source>
</evidence>
<feature type="signal peptide" evidence="8">
    <location>
        <begin position="1"/>
        <end position="23"/>
    </location>
</feature>
<keyword evidence="4 7" id="KW-0812">Transmembrane</keyword>